<protein>
    <recommendedName>
        <fullName evidence="5">DUF4142 domain-containing protein</fullName>
    </recommendedName>
</protein>
<sequence length="199" mass="21599">MLKQAIKRSTTPALALTIALTMALPGGVAAATQPDAGPGKLQQLEGAHPHSSQAHKGRRPGMKLRMMGGVHQQTYLALLIDKYAPETKSAWQPVLQESARLHKELKALQATHGKGASGKKPAFEPKQTEQTQQEAVQEMKRQHEVFERFTAAIEAGDPSRIKASLAELMPVWQTRNARLAAFIGHLKQKQAAAPSHTGI</sequence>
<name>A0A927GUK0_9BACL</name>
<dbReference type="Proteomes" id="UP000621560">
    <property type="component" value="Unassembled WGS sequence"/>
</dbReference>
<dbReference type="EMBL" id="JACXIZ010000045">
    <property type="protein sequence ID" value="MBD2847787.1"/>
    <property type="molecule type" value="Genomic_DNA"/>
</dbReference>
<organism evidence="3 4">
    <name type="scientific">Paenibacillus sabuli</name>
    <dbReference type="NCBI Taxonomy" id="2772509"/>
    <lineage>
        <taxon>Bacteria</taxon>
        <taxon>Bacillati</taxon>
        <taxon>Bacillota</taxon>
        <taxon>Bacilli</taxon>
        <taxon>Bacillales</taxon>
        <taxon>Paenibacillaceae</taxon>
        <taxon>Paenibacillus</taxon>
    </lineage>
</organism>
<feature type="region of interest" description="Disordered" evidence="1">
    <location>
        <begin position="111"/>
        <end position="133"/>
    </location>
</feature>
<dbReference type="RefSeq" id="WP_190920893.1">
    <property type="nucleotide sequence ID" value="NZ_JACXIZ010000045.1"/>
</dbReference>
<dbReference type="AlphaFoldDB" id="A0A927GUK0"/>
<reference evidence="3" key="1">
    <citation type="submission" date="2020-09" db="EMBL/GenBank/DDBJ databases">
        <title>A novel bacterium of genus Paenibacillus, isolated from South China Sea.</title>
        <authorList>
            <person name="Huang H."/>
            <person name="Mo K."/>
            <person name="Hu Y."/>
        </authorList>
    </citation>
    <scope>NUCLEOTIDE SEQUENCE</scope>
    <source>
        <strain evidence="3">IB182496</strain>
    </source>
</reference>
<accession>A0A927GUK0</accession>
<gene>
    <name evidence="3" type="ORF">IDH44_21550</name>
</gene>
<evidence type="ECO:0000256" key="2">
    <source>
        <dbReference type="SAM" id="SignalP"/>
    </source>
</evidence>
<comment type="caution">
    <text evidence="3">The sequence shown here is derived from an EMBL/GenBank/DDBJ whole genome shotgun (WGS) entry which is preliminary data.</text>
</comment>
<feature type="signal peptide" evidence="2">
    <location>
        <begin position="1"/>
        <end position="30"/>
    </location>
</feature>
<proteinExistence type="predicted"/>
<evidence type="ECO:0000313" key="4">
    <source>
        <dbReference type="Proteomes" id="UP000621560"/>
    </source>
</evidence>
<keyword evidence="2" id="KW-0732">Signal</keyword>
<evidence type="ECO:0000256" key="1">
    <source>
        <dbReference type="SAM" id="MobiDB-lite"/>
    </source>
</evidence>
<evidence type="ECO:0008006" key="5">
    <source>
        <dbReference type="Google" id="ProtNLM"/>
    </source>
</evidence>
<evidence type="ECO:0000313" key="3">
    <source>
        <dbReference type="EMBL" id="MBD2847787.1"/>
    </source>
</evidence>
<feature type="chain" id="PRO_5038845091" description="DUF4142 domain-containing protein" evidence="2">
    <location>
        <begin position="31"/>
        <end position="199"/>
    </location>
</feature>
<keyword evidence="4" id="KW-1185">Reference proteome</keyword>
<feature type="region of interest" description="Disordered" evidence="1">
    <location>
        <begin position="31"/>
        <end position="59"/>
    </location>
</feature>